<protein>
    <submittedName>
        <fullName evidence="2">Uncharacterized protein</fullName>
    </submittedName>
</protein>
<evidence type="ECO:0000313" key="3">
    <source>
        <dbReference type="Proteomes" id="UP001347796"/>
    </source>
</evidence>
<gene>
    <name evidence="2" type="ORF">SNE40_016288</name>
</gene>
<dbReference type="EMBL" id="JAZGQO010000011">
    <property type="protein sequence ID" value="KAK6172677.1"/>
    <property type="molecule type" value="Genomic_DNA"/>
</dbReference>
<evidence type="ECO:0000256" key="1">
    <source>
        <dbReference type="SAM" id="MobiDB-lite"/>
    </source>
</evidence>
<sequence length="257" mass="28331">MDITKSLDSFSPSGNPQNPQSGDIPAQVPQIPGGPESPTGSPAAEDDTRSELGLGLSSGFNTLNTGIGTGYSTFGQSCPMQTDILDSARLSDDPTGYPVDEIAAELALRPQFAAFLVDQAVLPGTDPTIPEDPRFLTANMTCPFVRKQLWSFFKNNGICWVLQNFQEQILYADCIVKQCQFCQNPFGFNTQNQCLKQYELTSAYVFCPSIQFPRIINERIILPRYCTCKVVNCDTTSHHNPFSGFEHMFNSLAFGKK</sequence>
<accession>A0AAN8P7Z2</accession>
<comment type="caution">
    <text evidence="2">The sequence shown here is derived from an EMBL/GenBank/DDBJ whole genome shotgun (WGS) entry which is preliminary data.</text>
</comment>
<dbReference type="Proteomes" id="UP001347796">
    <property type="component" value="Unassembled WGS sequence"/>
</dbReference>
<reference evidence="2 3" key="1">
    <citation type="submission" date="2024-01" db="EMBL/GenBank/DDBJ databases">
        <title>The genome of the rayed Mediterranean limpet Patella caerulea (Linnaeus, 1758).</title>
        <authorList>
            <person name="Anh-Thu Weber A."/>
            <person name="Halstead-Nussloch G."/>
        </authorList>
    </citation>
    <scope>NUCLEOTIDE SEQUENCE [LARGE SCALE GENOMIC DNA]</scope>
    <source>
        <strain evidence="2">AATW-2023a</strain>
        <tissue evidence="2">Whole specimen</tissue>
    </source>
</reference>
<organism evidence="2 3">
    <name type="scientific">Patella caerulea</name>
    <name type="common">Rayed Mediterranean limpet</name>
    <dbReference type="NCBI Taxonomy" id="87958"/>
    <lineage>
        <taxon>Eukaryota</taxon>
        <taxon>Metazoa</taxon>
        <taxon>Spiralia</taxon>
        <taxon>Lophotrochozoa</taxon>
        <taxon>Mollusca</taxon>
        <taxon>Gastropoda</taxon>
        <taxon>Patellogastropoda</taxon>
        <taxon>Patelloidea</taxon>
        <taxon>Patellidae</taxon>
        <taxon>Patella</taxon>
    </lineage>
</organism>
<keyword evidence="3" id="KW-1185">Reference proteome</keyword>
<feature type="compositionally biased region" description="Polar residues" evidence="1">
    <location>
        <begin position="1"/>
        <end position="21"/>
    </location>
</feature>
<dbReference type="AlphaFoldDB" id="A0AAN8P7Z2"/>
<feature type="region of interest" description="Disordered" evidence="1">
    <location>
        <begin position="1"/>
        <end position="55"/>
    </location>
</feature>
<name>A0AAN8P7Z2_PATCE</name>
<evidence type="ECO:0000313" key="2">
    <source>
        <dbReference type="EMBL" id="KAK6172677.1"/>
    </source>
</evidence>
<proteinExistence type="predicted"/>